<comment type="catalytic activity">
    <reaction evidence="1">
        <text>Hydrolyzes the link between N-acetylmuramoyl residues and L-amino acid residues in certain cell-wall glycopeptides.</text>
        <dbReference type="EC" id="3.5.1.28"/>
    </reaction>
</comment>
<dbReference type="PROSITE" id="PS51257">
    <property type="entry name" value="PROKAR_LIPOPROTEIN"/>
    <property type="match status" value="1"/>
</dbReference>
<dbReference type="InterPro" id="IPR002502">
    <property type="entry name" value="Amidase_domain"/>
</dbReference>
<reference evidence="8" key="1">
    <citation type="submission" date="2016-10" db="EMBL/GenBank/DDBJ databases">
        <authorList>
            <person name="Varghese N."/>
            <person name="Submissions S."/>
        </authorList>
    </citation>
    <scope>NUCLEOTIDE SEQUENCE [LARGE SCALE GENOMIC DNA]</scope>
    <source>
        <strain evidence="8">DSM 18579</strain>
    </source>
</reference>
<evidence type="ECO:0000313" key="7">
    <source>
        <dbReference type="EMBL" id="SET07692.1"/>
    </source>
</evidence>
<evidence type="ECO:0000313" key="8">
    <source>
        <dbReference type="Proteomes" id="UP000242642"/>
    </source>
</evidence>
<dbReference type="OrthoDB" id="9794842at2"/>
<dbReference type="PANTHER" id="PTHR30417:SF1">
    <property type="entry name" value="N-ACETYLMURAMOYL-L-ALANINE AMIDASE AMID"/>
    <property type="match status" value="1"/>
</dbReference>
<comment type="similarity">
    <text evidence="2">Belongs to the N-acetylmuramoyl-L-alanine amidase 2 family.</text>
</comment>
<evidence type="ECO:0000256" key="4">
    <source>
        <dbReference type="ARBA" id="ARBA00022801"/>
    </source>
</evidence>
<dbReference type="EC" id="3.5.1.28" evidence="3"/>
<evidence type="ECO:0000256" key="1">
    <source>
        <dbReference type="ARBA" id="ARBA00001561"/>
    </source>
</evidence>
<dbReference type="Gene3D" id="3.40.80.10">
    <property type="entry name" value="Peptidoglycan recognition protein-like"/>
    <property type="match status" value="1"/>
</dbReference>
<dbReference type="FunFam" id="3.40.80.10:FF:000003">
    <property type="entry name" value="N-acetylmuramoyl-L-alanine amidase"/>
    <property type="match status" value="1"/>
</dbReference>
<sequence length="290" mass="32593">MKNKFCFGLLLSALLLTGCQSEIDPVPLGVKQRDRGEYMVDRQQVKVENGNAMVLVMHYTALDDEKSLKVLTGGEVSIHYLVPSIPKIERGKPVVIHLLPEDAEAWHAGKSFWRGREKLNTSSVGIEIVNTGYTDEPDGTRKWYKFNDEQIDLIIPLAKDIIKRHNIAPYNVVAHSDIAPQRKSDPGPLFPWDKLAQAGIGAWPNATDVKKHLAGRPKNMQTDVLTMQKLLARYGYQVPLHGQLDKETKNVIAAFQMHFRRSNFNGIPDAETESILKALIDKYKIKSATV</sequence>
<dbReference type="Pfam" id="PF01510">
    <property type="entry name" value="Amidase_2"/>
    <property type="match status" value="1"/>
</dbReference>
<dbReference type="GO" id="GO:0008745">
    <property type="term" value="F:N-acetylmuramoyl-L-alanine amidase activity"/>
    <property type="evidence" value="ECO:0007669"/>
    <property type="project" value="UniProtKB-EC"/>
</dbReference>
<dbReference type="SUPFAM" id="SSF55846">
    <property type="entry name" value="N-acetylmuramoyl-L-alanine amidase-like"/>
    <property type="match status" value="1"/>
</dbReference>
<keyword evidence="8" id="KW-1185">Reference proteome</keyword>
<dbReference type="Proteomes" id="UP000242642">
    <property type="component" value="Unassembled WGS sequence"/>
</dbReference>
<gene>
    <name evidence="7" type="ORF">SAMN02583745_01308</name>
</gene>
<dbReference type="Pfam" id="PF01471">
    <property type="entry name" value="PG_binding_1"/>
    <property type="match status" value="1"/>
</dbReference>
<dbReference type="InterPro" id="IPR002477">
    <property type="entry name" value="Peptidoglycan-bd-like"/>
</dbReference>
<protein>
    <recommendedName>
        <fullName evidence="3">N-acetylmuramoyl-L-alanine amidase</fullName>
        <ecNumber evidence="3">3.5.1.28</ecNumber>
    </recommendedName>
</protein>
<dbReference type="Gene3D" id="1.10.101.10">
    <property type="entry name" value="PGBD-like superfamily/PGBD"/>
    <property type="match status" value="1"/>
</dbReference>
<dbReference type="InterPro" id="IPR051206">
    <property type="entry name" value="NAMLAA_amidase_2"/>
</dbReference>
<dbReference type="PANTHER" id="PTHR30417">
    <property type="entry name" value="N-ACETYLMURAMOYL-L-ALANINE AMIDASE AMID"/>
    <property type="match status" value="1"/>
</dbReference>
<dbReference type="AlphaFoldDB" id="A0A1I0BM70"/>
<organism evidence="7 8">
    <name type="scientific">Thorsellia anophelis DSM 18579</name>
    <dbReference type="NCBI Taxonomy" id="1123402"/>
    <lineage>
        <taxon>Bacteria</taxon>
        <taxon>Pseudomonadati</taxon>
        <taxon>Pseudomonadota</taxon>
        <taxon>Gammaproteobacteria</taxon>
        <taxon>Enterobacterales</taxon>
        <taxon>Thorselliaceae</taxon>
        <taxon>Thorsellia</taxon>
    </lineage>
</organism>
<dbReference type="STRING" id="1123402.SAMN02583745_01308"/>
<dbReference type="GO" id="GO:0071555">
    <property type="term" value="P:cell wall organization"/>
    <property type="evidence" value="ECO:0007669"/>
    <property type="project" value="UniProtKB-KW"/>
</dbReference>
<dbReference type="InterPro" id="IPR036505">
    <property type="entry name" value="Amidase/PGRP_sf"/>
</dbReference>
<evidence type="ECO:0000256" key="5">
    <source>
        <dbReference type="ARBA" id="ARBA00023316"/>
    </source>
</evidence>
<keyword evidence="4" id="KW-0378">Hydrolase</keyword>
<dbReference type="InterPro" id="IPR036366">
    <property type="entry name" value="PGBDSf"/>
</dbReference>
<dbReference type="InterPro" id="IPR036365">
    <property type="entry name" value="PGBD-like_sf"/>
</dbReference>
<name>A0A1I0BM70_9GAMM</name>
<dbReference type="CDD" id="cd06583">
    <property type="entry name" value="PGRP"/>
    <property type="match status" value="1"/>
</dbReference>
<dbReference type="GO" id="GO:0019867">
    <property type="term" value="C:outer membrane"/>
    <property type="evidence" value="ECO:0007669"/>
    <property type="project" value="TreeGrafter"/>
</dbReference>
<feature type="domain" description="N-acetylmuramoyl-L-alanine amidase" evidence="6">
    <location>
        <begin position="40"/>
        <end position="187"/>
    </location>
</feature>
<dbReference type="EMBL" id="FOHV01000008">
    <property type="protein sequence ID" value="SET07692.1"/>
    <property type="molecule type" value="Genomic_DNA"/>
</dbReference>
<dbReference type="RefSeq" id="WP_093318799.1">
    <property type="nucleotide sequence ID" value="NZ_FOHV01000008.1"/>
</dbReference>
<dbReference type="SMART" id="SM00644">
    <property type="entry name" value="Ami_2"/>
    <property type="match status" value="1"/>
</dbReference>
<dbReference type="SUPFAM" id="SSF47090">
    <property type="entry name" value="PGBD-like"/>
    <property type="match status" value="1"/>
</dbReference>
<keyword evidence="5" id="KW-0961">Cell wall biogenesis/degradation</keyword>
<proteinExistence type="inferred from homology"/>
<dbReference type="GO" id="GO:0009253">
    <property type="term" value="P:peptidoglycan catabolic process"/>
    <property type="evidence" value="ECO:0007669"/>
    <property type="project" value="InterPro"/>
</dbReference>
<evidence type="ECO:0000256" key="3">
    <source>
        <dbReference type="ARBA" id="ARBA00011901"/>
    </source>
</evidence>
<accession>A0A1I0BM70</accession>
<evidence type="ECO:0000256" key="2">
    <source>
        <dbReference type="ARBA" id="ARBA00007553"/>
    </source>
</evidence>
<evidence type="ECO:0000259" key="6">
    <source>
        <dbReference type="SMART" id="SM00644"/>
    </source>
</evidence>
<dbReference type="GO" id="GO:0009254">
    <property type="term" value="P:peptidoglycan turnover"/>
    <property type="evidence" value="ECO:0007669"/>
    <property type="project" value="TreeGrafter"/>
</dbReference>